<dbReference type="AlphaFoldDB" id="A0A0M2NF12"/>
<keyword evidence="1" id="KW-0472">Membrane</keyword>
<reference evidence="2 3" key="1">
    <citation type="submission" date="2015-04" db="EMBL/GenBank/DDBJ databases">
        <title>Draft genome sequence of bacteremic isolate Catabacter hongkongensis type strain HKU16T.</title>
        <authorList>
            <person name="Lau S.K."/>
            <person name="Teng J.L."/>
            <person name="Huang Y."/>
            <person name="Curreem S.O."/>
            <person name="Tsui S.K."/>
            <person name="Woo P.C."/>
        </authorList>
    </citation>
    <scope>NUCLEOTIDE SEQUENCE [LARGE SCALE GENOMIC DNA]</scope>
    <source>
        <strain evidence="2 3">HKU16</strain>
    </source>
</reference>
<feature type="transmembrane region" description="Helical" evidence="1">
    <location>
        <begin position="165"/>
        <end position="185"/>
    </location>
</feature>
<dbReference type="STRING" id="270498.CHK_3119"/>
<protein>
    <submittedName>
        <fullName evidence="2">Uncharacterized protein</fullName>
    </submittedName>
</protein>
<evidence type="ECO:0000313" key="3">
    <source>
        <dbReference type="Proteomes" id="UP000034076"/>
    </source>
</evidence>
<name>A0A0M2NF12_9FIRM</name>
<evidence type="ECO:0000256" key="1">
    <source>
        <dbReference type="SAM" id="Phobius"/>
    </source>
</evidence>
<keyword evidence="1" id="KW-1133">Transmembrane helix</keyword>
<feature type="transmembrane region" description="Helical" evidence="1">
    <location>
        <begin position="57"/>
        <end position="79"/>
    </location>
</feature>
<keyword evidence="3" id="KW-1185">Reference proteome</keyword>
<accession>A0A0M2NF12</accession>
<dbReference type="RefSeq" id="WP_046444863.1">
    <property type="nucleotide sequence ID" value="NZ_CAUERS010000038.1"/>
</dbReference>
<proteinExistence type="predicted"/>
<organism evidence="2 3">
    <name type="scientific">Christensenella hongkongensis</name>
    <dbReference type="NCBI Taxonomy" id="270498"/>
    <lineage>
        <taxon>Bacteria</taxon>
        <taxon>Bacillati</taxon>
        <taxon>Bacillota</taxon>
        <taxon>Clostridia</taxon>
        <taxon>Christensenellales</taxon>
        <taxon>Christensenellaceae</taxon>
        <taxon>Christensenella</taxon>
    </lineage>
</organism>
<evidence type="ECO:0000313" key="2">
    <source>
        <dbReference type="EMBL" id="KKI49541.1"/>
    </source>
</evidence>
<dbReference type="EMBL" id="LAYJ01000133">
    <property type="protein sequence ID" value="KKI49541.1"/>
    <property type="molecule type" value="Genomic_DNA"/>
</dbReference>
<feature type="transmembrane region" description="Helical" evidence="1">
    <location>
        <begin position="122"/>
        <end position="144"/>
    </location>
</feature>
<feature type="transmembrane region" description="Helical" evidence="1">
    <location>
        <begin position="91"/>
        <end position="116"/>
    </location>
</feature>
<dbReference type="Proteomes" id="UP000034076">
    <property type="component" value="Unassembled WGS sequence"/>
</dbReference>
<feature type="transmembrane region" description="Helical" evidence="1">
    <location>
        <begin position="205"/>
        <end position="223"/>
    </location>
</feature>
<gene>
    <name evidence="2" type="ORF">CHK_3119</name>
</gene>
<sequence length="360" mass="41549">MEKIEQTVISLLDQNQQKRTFYGISLWLLLGLIVTLMFKFIEHTTAVPFGSEEFSTLITLLFISALWVAFLFVIIFCVSNNKINHPIVTRFVSGFQIANTVWLLMFCLFIFVMPLMLIPDSILYLILFFIGMFLFVVVIIAQFNDHPSPSFHKHSIYFFIRYHRTKLLIALSICLLIFSFLLVTYHKAKFTTFSITLNQMTATASFIAILICINFLGFCVSFINKQNLLHTLLTDIRTLAISEEEAKKYLDKNILGMPVMDFFQKYFSKIQRNTITFLSIPTEIRKKTDWELAIDVVARTNLLAKYLKANKETLNGSEYKKLEAYRNESSALCQDIAKAVGLDSSKTVNYKKLVKALNKF</sequence>
<keyword evidence="1" id="KW-0812">Transmembrane</keyword>
<comment type="caution">
    <text evidence="2">The sequence shown here is derived from an EMBL/GenBank/DDBJ whole genome shotgun (WGS) entry which is preliminary data.</text>
</comment>
<feature type="transmembrane region" description="Helical" evidence="1">
    <location>
        <begin position="21"/>
        <end position="41"/>
    </location>
</feature>